<dbReference type="HOGENOM" id="CLU_3097135_0_0_6"/>
<sequence length="51" mass="6176">MGGMACEQIIVMTSIQRMQNVQNYNYHECLYKYNRIILNIFPFYLIRIVKT</sequence>
<dbReference type="EMBL" id="ABWL02000005">
    <property type="protein sequence ID" value="EFE09713.1"/>
    <property type="molecule type" value="Genomic_DNA"/>
</dbReference>
<evidence type="ECO:0000313" key="2">
    <source>
        <dbReference type="Proteomes" id="UP000003880"/>
    </source>
</evidence>
<organism evidence="1 2">
    <name type="scientific">Citrobacter youngae ATCC 29220</name>
    <dbReference type="NCBI Taxonomy" id="500640"/>
    <lineage>
        <taxon>Bacteria</taxon>
        <taxon>Pseudomonadati</taxon>
        <taxon>Pseudomonadota</taxon>
        <taxon>Gammaproteobacteria</taxon>
        <taxon>Enterobacterales</taxon>
        <taxon>Enterobacteriaceae</taxon>
        <taxon>Citrobacter</taxon>
        <taxon>Citrobacter freundii complex</taxon>
    </lineage>
</organism>
<reference evidence="1 2" key="1">
    <citation type="submission" date="2010-02" db="EMBL/GenBank/DDBJ databases">
        <authorList>
            <person name="Weinstock G."/>
            <person name="Sodergren E."/>
            <person name="Clifton S."/>
            <person name="Fulton L."/>
            <person name="Fulton B."/>
            <person name="Courtney L."/>
            <person name="Fronick C."/>
            <person name="Harrison M."/>
            <person name="Strong C."/>
            <person name="Farmer C."/>
            <person name="Delahaunty K."/>
            <person name="Markovic C."/>
            <person name="Hall O."/>
            <person name="Minx P."/>
            <person name="Tomlinson C."/>
            <person name="Mitreva M."/>
            <person name="Nelson J."/>
            <person name="Hou S."/>
            <person name="Wollam A."/>
            <person name="Pepin K.H."/>
            <person name="Johnson M."/>
            <person name="Bhonagiri V."/>
            <person name="Zhang X."/>
            <person name="Suruliraj S."/>
            <person name="Warren W."/>
            <person name="Chinwalla A."/>
            <person name="Mardis E.R."/>
            <person name="Wilson R.K."/>
        </authorList>
    </citation>
    <scope>NUCLEOTIDE SEQUENCE [LARGE SCALE GENOMIC DNA]</scope>
    <source>
        <strain evidence="1 2">ATCC 29220</strain>
    </source>
</reference>
<accession>D4B951</accession>
<comment type="caution">
    <text evidence="1">The sequence shown here is derived from an EMBL/GenBank/DDBJ whole genome shotgun (WGS) entry which is preliminary data.</text>
</comment>
<gene>
    <name evidence="1" type="ORF">CIT292_06989</name>
</gene>
<name>D4B951_9ENTR</name>
<dbReference type="Proteomes" id="UP000003880">
    <property type="component" value="Unassembled WGS sequence"/>
</dbReference>
<evidence type="ECO:0000313" key="1">
    <source>
        <dbReference type="EMBL" id="EFE09713.1"/>
    </source>
</evidence>
<proteinExistence type="predicted"/>
<protein>
    <submittedName>
        <fullName evidence="1">Uncharacterized protein</fullName>
    </submittedName>
</protein>
<dbReference type="AlphaFoldDB" id="D4B951"/>